<protein>
    <recommendedName>
        <fullName evidence="1">NXPE C-terminal domain-containing protein</fullName>
    </recommendedName>
</protein>
<gene>
    <name evidence="2" type="ORF">KC01_LOCUS1324</name>
</gene>
<proteinExistence type="predicted"/>
<dbReference type="EMBL" id="OZ035823">
    <property type="protein sequence ID" value="CAL1568773.1"/>
    <property type="molecule type" value="Genomic_DNA"/>
</dbReference>
<dbReference type="Proteomes" id="UP001497482">
    <property type="component" value="Chromosome 1"/>
</dbReference>
<sequence>MKLASRELGAKLSVTRLISFDFQENYLMSTQCASQSLFTIVPQKGGWCVGDELTVRILLKDHNGNTKRNGGDFLIAKLHNQQLNAGVVGTVQDHLNGTFSAVFPLLWKGAADVEVTLVQTKKAPLCDFSDPNTGEQWICYKPSTLDCDTRVIHSKNVIPHSTISKEEEALFQKRINMKVPLKAVGNKSILILPKKGNKFKKMSVGPSGYYYNEQWRSLSGPAIRPFNNISVTACLRGKRMYFFGDSTIRQYYLYITALLNLQTFDKNNPPQSGPFMAIDYRRDILVSFRAHGLPIRFVDVQPAQLRYVANELDGLIGGPNTVIVVIRSANMKDLTLTESQANSDWYSLQQNKVLRAVFKDTGVFLLDAWQMVQTHHLPHNLHPPPQIIKIMIDAIMSYTCPQM</sequence>
<accession>A0AAV2IVY6</accession>
<dbReference type="PANTHER" id="PTHR16165">
    <property type="entry name" value="NXPE FAMILY MEMBER"/>
    <property type="match status" value="1"/>
</dbReference>
<dbReference type="Pfam" id="PF06312">
    <property type="entry name" value="Neurexophilin"/>
    <property type="match status" value="1"/>
</dbReference>
<dbReference type="AlphaFoldDB" id="A0AAV2IVY6"/>
<dbReference type="PANTHER" id="PTHR16165:SF9">
    <property type="entry name" value="NXPE FAMILY MEMBER 3"/>
    <property type="match status" value="1"/>
</dbReference>
<evidence type="ECO:0000259" key="1">
    <source>
        <dbReference type="Pfam" id="PF24536"/>
    </source>
</evidence>
<evidence type="ECO:0000313" key="2">
    <source>
        <dbReference type="EMBL" id="CAL1568773.1"/>
    </source>
</evidence>
<evidence type="ECO:0000313" key="3">
    <source>
        <dbReference type="Proteomes" id="UP001497482"/>
    </source>
</evidence>
<keyword evidence="3" id="KW-1185">Reference proteome</keyword>
<dbReference type="InterPro" id="IPR057106">
    <property type="entry name" value="NXPE4_C"/>
</dbReference>
<dbReference type="Pfam" id="PF24536">
    <property type="entry name" value="NXPE4_C"/>
    <property type="match status" value="1"/>
</dbReference>
<dbReference type="InterPro" id="IPR026845">
    <property type="entry name" value="NXPH/NXPE"/>
</dbReference>
<organism evidence="2 3">
    <name type="scientific">Knipowitschia caucasica</name>
    <name type="common">Caucasian dwarf goby</name>
    <name type="synonym">Pomatoschistus caucasicus</name>
    <dbReference type="NCBI Taxonomy" id="637954"/>
    <lineage>
        <taxon>Eukaryota</taxon>
        <taxon>Metazoa</taxon>
        <taxon>Chordata</taxon>
        <taxon>Craniata</taxon>
        <taxon>Vertebrata</taxon>
        <taxon>Euteleostomi</taxon>
        <taxon>Actinopterygii</taxon>
        <taxon>Neopterygii</taxon>
        <taxon>Teleostei</taxon>
        <taxon>Neoteleostei</taxon>
        <taxon>Acanthomorphata</taxon>
        <taxon>Gobiaria</taxon>
        <taxon>Gobiiformes</taxon>
        <taxon>Gobioidei</taxon>
        <taxon>Gobiidae</taxon>
        <taxon>Gobiinae</taxon>
        <taxon>Knipowitschia</taxon>
    </lineage>
</organism>
<feature type="domain" description="NXPE C-terminal" evidence="1">
    <location>
        <begin position="215"/>
        <end position="325"/>
    </location>
</feature>
<reference evidence="2 3" key="1">
    <citation type="submission" date="2024-04" db="EMBL/GenBank/DDBJ databases">
        <authorList>
            <person name="Waldvogel A.-M."/>
            <person name="Schoenle A."/>
        </authorList>
    </citation>
    <scope>NUCLEOTIDE SEQUENCE [LARGE SCALE GENOMIC DNA]</scope>
</reference>
<name>A0AAV2IVY6_KNICA</name>